<sequence length="510" mass="55968">MNVIRNSVVPIYDGGIGLLTEESAYLAIANAEGSPYVASEVVQSAVFFALTDKLLEVAQALITSNDYAQLLEGIVKPSGASYKQPAVKEAEPLAETSARHLLIDCSNLPRGQPEKCLSESSHPDRHVSAVAVWGQDDRTHVKSASSQKQPFNQKFVPKSCPQTLSPSKELDARYSPSTPSARCAHSLKFQERLTFLLLSSRKMAADKKYLRRLLTKTHKQAEVSPVYVVRQTRPSKCIAWPDEELQLLDPVRSNSYVVRVMSNASPPITSSRPKGLPRLPRPATRNHSLPSRATLRATSGGYASFFSTRFRGFLSLTDEVNALRQESARLQREAAKNSSLQAAAISSLQDEVRALRSELGRRKQQYPPLAPATGNKATEVSLTRAPLSVDTRKNLCAPENACRLFPCCRPQQIGPPPLKSARVTRADLCVKWPSERIPARESPVSPVDPPGKPCLCRACTLTPCARRSRLVNSVVTDESAVCTRLKSKYPSYASFHISTSADSLCCTQRC</sequence>
<organism evidence="3 4">
    <name type="scientific">Haemaphysalis longicornis</name>
    <name type="common">Bush tick</name>
    <dbReference type="NCBI Taxonomy" id="44386"/>
    <lineage>
        <taxon>Eukaryota</taxon>
        <taxon>Metazoa</taxon>
        <taxon>Ecdysozoa</taxon>
        <taxon>Arthropoda</taxon>
        <taxon>Chelicerata</taxon>
        <taxon>Arachnida</taxon>
        <taxon>Acari</taxon>
        <taxon>Parasitiformes</taxon>
        <taxon>Ixodida</taxon>
        <taxon>Ixodoidea</taxon>
        <taxon>Ixodidae</taxon>
        <taxon>Haemaphysalinae</taxon>
        <taxon>Haemaphysalis</taxon>
    </lineage>
</organism>
<dbReference type="VEuPathDB" id="VectorBase:HLOH_046444"/>
<dbReference type="OrthoDB" id="6779764at2759"/>
<evidence type="ECO:0000256" key="1">
    <source>
        <dbReference type="SAM" id="Coils"/>
    </source>
</evidence>
<accession>A0A9J6GUI7</accession>
<keyword evidence="1" id="KW-0175">Coiled coil</keyword>
<evidence type="ECO:0000256" key="2">
    <source>
        <dbReference type="SAM" id="MobiDB-lite"/>
    </source>
</evidence>
<name>A0A9J6GUI7_HAELO</name>
<dbReference type="EMBL" id="JABSTR010000008">
    <property type="protein sequence ID" value="KAH9377916.1"/>
    <property type="molecule type" value="Genomic_DNA"/>
</dbReference>
<feature type="coiled-coil region" evidence="1">
    <location>
        <begin position="313"/>
        <end position="365"/>
    </location>
</feature>
<gene>
    <name evidence="3" type="ORF">HPB48_016399</name>
</gene>
<dbReference type="AlphaFoldDB" id="A0A9J6GUI7"/>
<reference evidence="3 4" key="1">
    <citation type="journal article" date="2020" name="Cell">
        <title>Large-Scale Comparative Analyses of Tick Genomes Elucidate Their Genetic Diversity and Vector Capacities.</title>
        <authorList>
            <consortium name="Tick Genome and Microbiome Consortium (TIGMIC)"/>
            <person name="Jia N."/>
            <person name="Wang J."/>
            <person name="Shi W."/>
            <person name="Du L."/>
            <person name="Sun Y."/>
            <person name="Zhan W."/>
            <person name="Jiang J.F."/>
            <person name="Wang Q."/>
            <person name="Zhang B."/>
            <person name="Ji P."/>
            <person name="Bell-Sakyi L."/>
            <person name="Cui X.M."/>
            <person name="Yuan T.T."/>
            <person name="Jiang B.G."/>
            <person name="Yang W.F."/>
            <person name="Lam T.T."/>
            <person name="Chang Q.C."/>
            <person name="Ding S.J."/>
            <person name="Wang X.J."/>
            <person name="Zhu J.G."/>
            <person name="Ruan X.D."/>
            <person name="Zhao L."/>
            <person name="Wei J.T."/>
            <person name="Ye R.Z."/>
            <person name="Que T.C."/>
            <person name="Du C.H."/>
            <person name="Zhou Y.H."/>
            <person name="Cheng J.X."/>
            <person name="Dai P.F."/>
            <person name="Guo W.B."/>
            <person name="Han X.H."/>
            <person name="Huang E.J."/>
            <person name="Li L.F."/>
            <person name="Wei W."/>
            <person name="Gao Y.C."/>
            <person name="Liu J.Z."/>
            <person name="Shao H.Z."/>
            <person name="Wang X."/>
            <person name="Wang C.C."/>
            <person name="Yang T.C."/>
            <person name="Huo Q.B."/>
            <person name="Li W."/>
            <person name="Chen H.Y."/>
            <person name="Chen S.E."/>
            <person name="Zhou L.G."/>
            <person name="Ni X.B."/>
            <person name="Tian J.H."/>
            <person name="Sheng Y."/>
            <person name="Liu T."/>
            <person name="Pan Y.S."/>
            <person name="Xia L.Y."/>
            <person name="Li J."/>
            <person name="Zhao F."/>
            <person name="Cao W.C."/>
        </authorList>
    </citation>
    <scope>NUCLEOTIDE SEQUENCE [LARGE SCALE GENOMIC DNA]</scope>
    <source>
        <strain evidence="3">HaeL-2018</strain>
    </source>
</reference>
<dbReference type="Proteomes" id="UP000821853">
    <property type="component" value="Unassembled WGS sequence"/>
</dbReference>
<protein>
    <submittedName>
        <fullName evidence="3">Uncharacterized protein</fullName>
    </submittedName>
</protein>
<evidence type="ECO:0000313" key="4">
    <source>
        <dbReference type="Proteomes" id="UP000821853"/>
    </source>
</evidence>
<evidence type="ECO:0000313" key="3">
    <source>
        <dbReference type="EMBL" id="KAH9377916.1"/>
    </source>
</evidence>
<keyword evidence="4" id="KW-1185">Reference proteome</keyword>
<comment type="caution">
    <text evidence="3">The sequence shown here is derived from an EMBL/GenBank/DDBJ whole genome shotgun (WGS) entry which is preliminary data.</text>
</comment>
<feature type="region of interest" description="Disordered" evidence="2">
    <location>
        <begin position="266"/>
        <end position="287"/>
    </location>
</feature>
<proteinExistence type="predicted"/>